<dbReference type="InterPro" id="IPR014756">
    <property type="entry name" value="Ig_E-set"/>
</dbReference>
<feature type="domain" description="PA14" evidence="3">
    <location>
        <begin position="1775"/>
        <end position="1936"/>
    </location>
</feature>
<dbReference type="GO" id="GO:0030036">
    <property type="term" value="P:actin cytoskeleton organization"/>
    <property type="evidence" value="ECO:0007669"/>
    <property type="project" value="InterPro"/>
</dbReference>
<feature type="domain" description="PA14" evidence="3">
    <location>
        <begin position="3840"/>
        <end position="3989"/>
    </location>
</feature>
<feature type="repeat" description="Filamin" evidence="2">
    <location>
        <begin position="1265"/>
        <end position="1392"/>
    </location>
</feature>
<accession>A0A7S0EWB6</accession>
<organism evidence="4">
    <name type="scientific">Hanusia phi</name>
    <dbReference type="NCBI Taxonomy" id="3032"/>
    <lineage>
        <taxon>Eukaryota</taxon>
        <taxon>Cryptophyceae</taxon>
        <taxon>Pyrenomonadales</taxon>
        <taxon>Geminigeraceae</taxon>
        <taxon>Hanusia</taxon>
    </lineage>
</organism>
<dbReference type="Gene3D" id="2.60.40.10">
    <property type="entry name" value="Immunoglobulins"/>
    <property type="match status" value="8"/>
</dbReference>
<dbReference type="SMART" id="SM00557">
    <property type="entry name" value="IG_FLMN"/>
    <property type="match status" value="3"/>
</dbReference>
<proteinExistence type="predicted"/>
<dbReference type="PROSITE" id="PS50194">
    <property type="entry name" value="FILAMIN_REPEAT"/>
    <property type="match status" value="5"/>
</dbReference>
<gene>
    <name evidence="4" type="ORF">HPHI1048_LOCUS17290</name>
</gene>
<dbReference type="SMART" id="SM00758">
    <property type="entry name" value="PA14"/>
    <property type="match status" value="8"/>
</dbReference>
<feature type="domain" description="PA14" evidence="3">
    <location>
        <begin position="2661"/>
        <end position="2802"/>
    </location>
</feature>
<feature type="repeat" description="Filamin" evidence="2">
    <location>
        <begin position="5006"/>
        <end position="5111"/>
    </location>
</feature>
<feature type="domain" description="PA14" evidence="3">
    <location>
        <begin position="4830"/>
        <end position="4988"/>
    </location>
</feature>
<feature type="domain" description="PA14" evidence="3">
    <location>
        <begin position="2309"/>
        <end position="2448"/>
    </location>
</feature>
<name>A0A7S0EWB6_9CRYP</name>
<protein>
    <recommendedName>
        <fullName evidence="3">PA14 domain-containing protein</fullName>
    </recommendedName>
</protein>
<dbReference type="GO" id="GO:0051015">
    <property type="term" value="F:actin filament binding"/>
    <property type="evidence" value="ECO:0007669"/>
    <property type="project" value="InterPro"/>
</dbReference>
<evidence type="ECO:0000313" key="4">
    <source>
        <dbReference type="EMBL" id="CAD8496705.1"/>
    </source>
</evidence>
<feature type="domain" description="PA14" evidence="3">
    <location>
        <begin position="2947"/>
        <end position="3116"/>
    </location>
</feature>
<feature type="domain" description="PA14" evidence="3">
    <location>
        <begin position="2042"/>
        <end position="2185"/>
    </location>
</feature>
<dbReference type="Pfam" id="PF07691">
    <property type="entry name" value="PA14"/>
    <property type="match status" value="7"/>
</dbReference>
<dbReference type="SUPFAM" id="SSF56988">
    <property type="entry name" value="Anthrax protective antigen"/>
    <property type="match status" value="12"/>
</dbReference>
<dbReference type="EMBL" id="HBEO01025726">
    <property type="protein sequence ID" value="CAD8496705.1"/>
    <property type="molecule type" value="Transcribed_RNA"/>
</dbReference>
<feature type="repeat" description="Filamin" evidence="2">
    <location>
        <begin position="2567"/>
        <end position="2658"/>
    </location>
</feature>
<dbReference type="InterPro" id="IPR001298">
    <property type="entry name" value="Filamin/ABP280_rpt"/>
</dbReference>
<feature type="repeat" description="Filamin" evidence="2">
    <location>
        <begin position="1953"/>
        <end position="2039"/>
    </location>
</feature>
<dbReference type="InterPro" id="IPR017868">
    <property type="entry name" value="Filamin/ABP280_repeat-like"/>
</dbReference>
<dbReference type="SUPFAM" id="SSF81296">
    <property type="entry name" value="E set domains"/>
    <property type="match status" value="4"/>
</dbReference>
<dbReference type="InterPro" id="IPR044801">
    <property type="entry name" value="Filamin"/>
</dbReference>
<dbReference type="InterPro" id="IPR037524">
    <property type="entry name" value="PA14/GLEYA"/>
</dbReference>
<dbReference type="PROSITE" id="PS51820">
    <property type="entry name" value="PA14"/>
    <property type="match status" value="14"/>
</dbReference>
<keyword evidence="1" id="KW-0677">Repeat</keyword>
<feature type="repeat" description="Filamin" evidence="2">
    <location>
        <begin position="2466"/>
        <end position="2572"/>
    </location>
</feature>
<dbReference type="PANTHER" id="PTHR38537">
    <property type="entry name" value="JITTERBUG, ISOFORM N"/>
    <property type="match status" value="1"/>
</dbReference>
<dbReference type="InterPro" id="IPR011658">
    <property type="entry name" value="PA14_dom"/>
</dbReference>
<evidence type="ECO:0000256" key="1">
    <source>
        <dbReference type="ARBA" id="ARBA00022737"/>
    </source>
</evidence>
<reference evidence="4" key="1">
    <citation type="submission" date="2021-01" db="EMBL/GenBank/DDBJ databases">
        <authorList>
            <person name="Corre E."/>
            <person name="Pelletier E."/>
            <person name="Niang G."/>
            <person name="Scheremetjew M."/>
            <person name="Finn R."/>
            <person name="Kale V."/>
            <person name="Holt S."/>
            <person name="Cochrane G."/>
            <person name="Meng A."/>
            <person name="Brown T."/>
            <person name="Cohen L."/>
        </authorList>
    </citation>
    <scope>NUCLEOTIDE SEQUENCE</scope>
    <source>
        <strain evidence="4">CCMP325</strain>
    </source>
</reference>
<feature type="domain" description="PA14" evidence="3">
    <location>
        <begin position="425"/>
        <end position="586"/>
    </location>
</feature>
<dbReference type="PANTHER" id="PTHR38537:SF8">
    <property type="entry name" value="FILAMIN-A"/>
    <property type="match status" value="1"/>
</dbReference>
<feature type="domain" description="PA14" evidence="3">
    <location>
        <begin position="1083"/>
        <end position="1246"/>
    </location>
</feature>
<evidence type="ECO:0000259" key="3">
    <source>
        <dbReference type="PROSITE" id="PS51820"/>
    </source>
</evidence>
<evidence type="ECO:0000256" key="2">
    <source>
        <dbReference type="PROSITE-ProRule" id="PRU00087"/>
    </source>
</evidence>
<sequence>MIEPKYSEVFTFSVYCDDGAKLYVNDLLILDHWYSRISEVDGTIALMADTKYPIRLEYKQVSGNASVQMRWSSKTQMKEIVPSSSLFTWTTTSTLSNSDQPLYVEPAKVCSTQSSAFGQGLSLATAGQTAYFTLQSRDEYENNRKVADSGVRPGNPGTARLVNFGTMEYISASVVKLDNSSSGVGQAYKNYILYIDSTNEWRQIINYTTSRIATLDSPLSTTMNTQYKVLDLISLDLTGRAAFDNGYPEFHIRVLPVVDGGEEVLHSIPDRLASLQYAGGLTATYYDGWSSSPSVDADRLLSGDTFSTPRWSTWCSAGQPCDYTIDFSKSSNFKKYVYGDGCGVKWTNKVLEGTTVSDGDAHAAYLNPQTASAGKNAYLDHYILFLDGLCERRWTKIVSYEQNSFVAGLNVSDNDLWSDGLRSCIHGNNSAYEIYQDAIDESQRSQPLFPRMCEGGSDLTRGWMAFEPNENYRASLIHSDYAVRWSGYLSPTVAGVYTFYADLPSASATGESDDRVKLWIDNEVVIMQWTSLSSVNGARSGTFMLNSYPSIHTISVHYKNNVADSGLQLRWQTQEAGHKSAFTQGISGKLPADTVCSSPYYTRLGSVSAGDGFASSTVDGLYNKYYIKFETSGACNNRWTQVSNDNAVSASEVYDKSTSCIYVGETWSDGGVNCSFASGDQFKLVEWLSLPGIVTSSCSPDAHDGFTYLIADVELAATLVSLTPSEVTRLNIVVPNIIRIDDEYMLVTAVSSGTLTVTRAVSWSVLARHREGVKVYTLANFGLTTKIPLPATTFQDMVVLFTTGSCKGRYGKIVKWNNDTSCAAIGGSFLDQGNNWLDGGATCSVMVGDSYLVKFGINSSTVTNATGTAGSLPISEWLSSVGTLQADDDYCKNDYNHVHLSTLASARDLEYENHYIRFTSGICNGEWAKISYYDGGNRCAKLEWESLGKSGVFSVSNAVASGKSINQLDAIISFSDNVITMLNLAAGVYIQVDFEIMLIVDIIDSNRAFVSRAQGNTGALPHAELTAVSVVGMRCSYGDTYTLGITAGGPIVPSSRMFPLSGRYMVEYTPIIRGDYQVHASLAQGSGLDATFYDDQELNDVAMWRVDPVLNFSISDRDIGYDNANWANLLSDRLSFSVRWAGLLQLDDDVVDQDNQIFTFEASIAEFDERVKLWVDNSLIIDRWDTYDHLSSTVFSATIGLKRPNYYDVKMEYKQFAGSEAKAVLKWQCQIPGSSCQNKEIIPSSNLFRIREVMDSPFPPFSVMPAPTSADRCIADGAGLSSATAGIPALFNIQANDEYDNERGVGGDLFIINAVPFDTWDQMEKYEQSRASADCTECPHTIHGLVTDLGDSSYLANFTGTKRGAYKVLTSYAMSGGLFATYYTGTPTSYYSSFHRYNQTADSQADFASACVYQKWKVGFPLSSFECASPGYDRSDTGHLELGFLRDGSNTTHLLLDSSTRPSSYVGMTIAIVSGKAALTVRTIIDELSDKTVVVAALSEDPDSSSQYKIVGSKWQRNSGWIKGQSPVGIDRNSIKLPANGSWDRLDEEPYSATIVSPNDGVGSIQEYTDLNVHGGINCSQENQFRLGPETSGVDDDYNNRYIKFTSGTCKGRWNKIQSYVGPGMRLIQLGQELPDPTTVMLPASINKAENYYNFSTICVTSGTSAGECRKVVSYNGTVATVSPGFSTALNANSVIQIIGGSKCATLASTWSDGGAACVPSAGDNYKLMGDWRIVFTKGTCKGQFSLIADYEVSTDYAAGGTIHLATALSDSSQTGVPGPYGEVADDYMLSTITYNFTGCTAPDYTSEYVLVPGLKPPGSIDSLTGSFQVRWSGFIQPTSNTAYTFFAQLPDAAGNQERVKLWLDNVLVIDQWSSLNGNLPSGTILFANSQTSLYDLQFEYKRDSISDKPPRVKLTWLNTLSGLEANGENPIMASRLFTKLPVPNDATLDLVATGTDPQHCMATGSGLTTATAGQQALFSITSRDAYANLRDLDEDSYIVYLKGPNTTIFSKPSAVVASPGVYGVEFTPTQSGDYTVNVERPQAGGLAASWYNNMWMMGDPADTSISSDINYNWSTSFVTPRSNDQTKTGSDYVSIRWTGYFKPELSETYTFSSSYDDGFALYIDDEKLIDDWEGVNKESWCTMNLEANRLYEMTVEYRDAQEQAYCRLYYSSSSVMKSIIPSSRLYHSAEHIFGSPFKLYVNPAVTCGPVSLMSGLGLSYATAGLTAAFTIQARDEYSNLKTKWGDTFVVGAAATNAIAPDARGNFSTMPYSARDKHGTVGADVMKGRYGVQYEVTAASSITLYSAFVVTGGVFATYYNDVSATYYNHPYAALTSETIGKIQVDTDVTIRYSGLFRAESTFIYTFQPYQTTDYNDRVRLWIDSELIIDQWSSLASSIPSGTFSFPVENEYYQIQVLYRQSAANRPDELQFVYNSSNGVPFSQISSSRLFTASHVQGSPFTITVNPALTDFDTSILFGEGLSIATAGVTASFSIQVKDTFNNLRLEGGDNFTAQLSKSLSPIVLSASIVDNTDGTYQVSYLPKIEGQYNLGIYLGTYQKTSSVYVEPGVICAAMSVVNGLSLTIGTAGFTASFTIQAKDSFDNLRTLGVDNFIVRLDGPDTEEHNVLARYLGSSPNTNLGRFTVAYRTTKSGNFGMSIFAAADNGLNTTYYRDPELNFAVYNEIVPNVDFDVGDSTPNEYVGIVDGFSIQWQGFVKPQFSETYTFTGIVAEKDERIKVWLDDQWIIDQWSSLDTLTPSGSLWLVGELLYDFKVQYKEISGQSSAAIMWQSPSMSQAIVPSSRLFASANHLAGSPFATSVFPARTSGVLSIATGQGLSLATAGVPASFTIQAKDHLGNVKTTSDDVFVVRARFNGIHDDINKKNRIGIVTNIGPGLYSASYTATWKRNALSDNGWQIDTYSASKLGQYQDIGFSGIRKKFHDVLVSQALPGGLMATYYGMINSDFGSGPWEDYMKEPWLEPVSSKISPVVDVVGSPNAVESFCVSDAANFGVRFAGFFSPATAQRYTFRTIIGNTQTERVRLWVDNFLVINQWMSLSDPVDTSTGFAVYEGTFQFDSLNDFHDIRIDYKHVNTTSYDSTKVSLEYIFAAQVLDDCPSTVGSDACLQCVGRSCQYNGTAVLIPSARLFQSHDLNFDIFEAGGLTATYYDSYETVGALLDGGVYDVLVTGSAIYPYDTTCAATCQTPCTGSGFSCECNVTSGNVTMITIIDQGSGYSAQYPPIISCGGGTGQSFYPRISFAGGIVGGNLVPRKAVQEPVVDWSGSSFTDRPYPSSVADGRFSVRWMGFVRPSRMDEYTFYVSLPSLDPSNNNAHSSERVRLWVDNSLIVNQWVSLGAGPAYSGTATFPKPNEYYSIQVDYKITDTQNLRGITLEYENLASRLPLLYGKPAVNSTDVVTRGVIRSDRLFSTRVSSEVQRDDYQIWDTDYYDSSKIWNVDWKVPRTSQWSKTNGCPTTPGSLRYDECRGQGTRTNEILRVDVKPAEISADNCNVLGDSLTIATAGVTRTFTLTARDAYDNQRDANDDAFIARATLVDSTSQAFHGTFVHQDWETLYSLGELNNPVWDQNGKYEVTYVVTRSGTFQNVIQELDTGGRGLWGTYFVGSLLEQGKLMGSQAESTIDFAWGSNNPLNASAPYQGCWSARWVGFLNGNYSEIFTFTVVTDGGVRLKFDDMTIIDQWNSTSANEFSATVQMVQGVFYDLEVEYVTGAIGDKMLQLYWQSNSQAKDIVSNSNLRVESNVLGLPSNSGGPNGGYNTLFVHPTVVCATTSAVAGAGLTIATAGVRASFSVWSKDMYGNLRDDTNDILVARMFPDDSDTESGVTFAGTGLQATYYDALGFALPLHATATGATIGNWVASTQGYFSFSASTDPFTTSDNGWSVRWEGTIRPSYSELYAFTVNMSSTDRVKLWIDQSLIIDQWSSLSSTAPVGPYQSDGLVHSIKIDYRKLSTSPYVFALLWNATSVPQEEVSPVALYPCKYPSSLDAHGTACQVDSKIQTDTNLAQNLSYGVTTFSNFGFYRLQPVPNSSTATAFGPFSGNRRPFGYVQTRAGSHTVAIDEVGYNFDYRDGTFRSVPGLGLMATFYDTPGFGTARNSFDCGMGQSGCLTTNIDWSTAGLDGPFSLASDGSFSARWTGMVRIDQNVSDGVFALDLNANGKEERVKLWIDNSLLIDQWVSLSATSLDTRKNFYLPGEMYSIKVEYKKVLASSGTGAFLRLKWNNETVSRDNLYPAHVVSGMYKRVRVNPAVAFAPSCEVHGVGLTLATAGQEASFLIQSKDAYNNIRGIGGDLFVVRAFSDGCQSLNPGRDTLCNGYTGSRSPSSSTYAMNAACSDAAECAPYPPQVGSNGPNLLGDLVPGGSYIDEIVGISVLPDSTGRVLPVGSSTTQIMLRPGHFATADVYVGAALTISGCDAAKSDGLTITAYDANRIATLSEALPAVPDSTCVYTINATKTVAFLDSAASAVDDAYTDYNIMFTSGPCIDRWTRIVGYAGGQYDVAKVAYLEASIAPWIQGSVQTVVSASLLILNTMSPSDNDWRGMWLTINDASGNQQHHCKIIASSGYNITLGTSIPSTISSEDLVSFIIHGWEDGGRPCDASSGHVKLIPRICNTVIDQGTVQAVGYSVIAATIADQGSGYFAGDLVVNCSGGCIGWNLTGYCVNASDGVGLEIVITDGGRSYSPSSPPEVSCPSNSPTTAMVVTLSLAVREIQLASSASITAGAYVGYSVSVDGSGEKRTIEMYYGNRTAVISQSFTDSPLASRNLYTVSGCLGSQGPLYCPQCPRIIRADVVDNGDSTYSAVFTGTRKGQYTVVTSLVSAGGLTSTYYNDLDNTVSMDFGEGNPQSSRVDNILDWSSADGSLPTSLSGSKFGVRWVGFVRPSQAQQYTFSMNLFSIGKEERVKLWVDNSIIIQQWTSLASTSPSGTIGFGKGNGYYDIMALYKCTGNCSTAGYALKWLYQTSSTSSSTFSTIPSDRLFQRLDVPNAASGLRIQPAVTCASESVAFAQGLTLATAGVGSSFTIRSKDAYENVREDTSASFTVSLHGSGGTPVYAGAVIANAPSTLATYTGSFTLQNAKGYEVFVKHGNDNVKGSPFTLTVKPATTCGTTSTIRGTGLTMSSISPTKSAFTIQARDQFGNAKTTGPNQQEFIVRVVRTSGINKQGTNGLPPMYDSTAINVQGTLHAEYNTPTLDGSLSGYYQVPPTPDPANLIHYLYASWTAVGGVTATYYTYADAQSGEGGTWGSPLDMLVSGAAANKRMGKIGTNADNTSSVDASSVGLWGGEGLQATQSAFAIRWNGMYKNTNQTTYFKWDSGLPSDRVRLWIDNVLIIDQWSSLDQNSTNASYVFDSIGELYDIQLDWKRAADSPATFVNLQDSEDEVTYSDIPSSRLYVQEFISGSPYYVSVSC</sequence>
<dbReference type="InterPro" id="IPR013783">
    <property type="entry name" value="Ig-like_fold"/>
</dbReference>
<feature type="domain" description="PA14" evidence="3">
    <location>
        <begin position="3242"/>
        <end position="3412"/>
    </location>
</feature>
<dbReference type="Gene3D" id="3.90.182.10">
    <property type="entry name" value="Toxin - Anthrax Protective Antigen,domain 1"/>
    <property type="match status" value="13"/>
</dbReference>
<feature type="domain" description="PA14" evidence="3">
    <location>
        <begin position="3608"/>
        <end position="3750"/>
    </location>
</feature>
<dbReference type="Pfam" id="PF00630">
    <property type="entry name" value="Filamin"/>
    <property type="match status" value="3"/>
</dbReference>
<feature type="domain" description="PA14" evidence="3">
    <location>
        <begin position="5231"/>
        <end position="5401"/>
    </location>
</feature>
<feature type="domain" description="PA14" evidence="3">
    <location>
        <begin position="1"/>
        <end position="85"/>
    </location>
</feature>
<feature type="domain" description="PA14" evidence="3">
    <location>
        <begin position="4090"/>
        <end position="4249"/>
    </location>
</feature>